<feature type="compositionally biased region" description="Polar residues" evidence="1">
    <location>
        <begin position="18"/>
        <end position="44"/>
    </location>
</feature>
<evidence type="ECO:0000256" key="1">
    <source>
        <dbReference type="SAM" id="MobiDB-lite"/>
    </source>
</evidence>
<organism evidence="2 3">
    <name type="scientific">Tilletia horrida</name>
    <dbReference type="NCBI Taxonomy" id="155126"/>
    <lineage>
        <taxon>Eukaryota</taxon>
        <taxon>Fungi</taxon>
        <taxon>Dikarya</taxon>
        <taxon>Basidiomycota</taxon>
        <taxon>Ustilaginomycotina</taxon>
        <taxon>Exobasidiomycetes</taxon>
        <taxon>Tilletiales</taxon>
        <taxon>Tilletiaceae</taxon>
        <taxon>Tilletia</taxon>
    </lineage>
</organism>
<sequence length="59" mass="6327">MSNRSPSPSDPDTSEETIASTGSSDSFFPSNTDTEGDTVRSSSPRFLGSEADVEYDLDF</sequence>
<protein>
    <submittedName>
        <fullName evidence="2">Uncharacterized protein</fullName>
    </submittedName>
</protein>
<reference evidence="2" key="1">
    <citation type="journal article" date="2023" name="PhytoFront">
        <title>Draft Genome Resources of Seven Strains of Tilletia horrida, Causal Agent of Kernel Smut of Rice.</title>
        <authorList>
            <person name="Khanal S."/>
            <person name="Antony Babu S."/>
            <person name="Zhou X.G."/>
        </authorList>
    </citation>
    <scope>NUCLEOTIDE SEQUENCE</scope>
    <source>
        <strain evidence="2">TX6</strain>
    </source>
</reference>
<feature type="non-terminal residue" evidence="2">
    <location>
        <position position="59"/>
    </location>
</feature>
<accession>A0AAN6GM20</accession>
<evidence type="ECO:0000313" key="3">
    <source>
        <dbReference type="Proteomes" id="UP001176517"/>
    </source>
</evidence>
<dbReference type="Proteomes" id="UP001176517">
    <property type="component" value="Unassembled WGS sequence"/>
</dbReference>
<feature type="compositionally biased region" description="Low complexity" evidence="1">
    <location>
        <begin position="1"/>
        <end position="11"/>
    </location>
</feature>
<name>A0AAN6GM20_9BASI</name>
<gene>
    <name evidence="2" type="ORF">OC846_006030</name>
</gene>
<proteinExistence type="predicted"/>
<dbReference type="EMBL" id="JAPDMZ010000276">
    <property type="protein sequence ID" value="KAK0544541.1"/>
    <property type="molecule type" value="Genomic_DNA"/>
</dbReference>
<feature type="region of interest" description="Disordered" evidence="1">
    <location>
        <begin position="1"/>
        <end position="59"/>
    </location>
</feature>
<keyword evidence="3" id="KW-1185">Reference proteome</keyword>
<evidence type="ECO:0000313" key="2">
    <source>
        <dbReference type="EMBL" id="KAK0544541.1"/>
    </source>
</evidence>
<dbReference type="AlphaFoldDB" id="A0AAN6GM20"/>
<comment type="caution">
    <text evidence="2">The sequence shown here is derived from an EMBL/GenBank/DDBJ whole genome shotgun (WGS) entry which is preliminary data.</text>
</comment>